<sequence>MNMVTNQTATAKRLQTLFENVVCERATEHNPEITGLSLDSRSIAVGELFCAVKGHSVDGRQFISAAISRGATAVVADASDDFDFSSVPNDIPLVLVKNLGRTLSLIAGNFYDHPSRSVRVIGVTGTNGKTTCVQLLMQLFNQLGEKAASIGTMGYGFSQSALQDFGLTTPDAIACQRVLAQLRNAGATFVAMEVSSHALEQGRVDAVNFEGAVFTNISRDHLDYHGTFEHYIAAKSRLFTFDALRFAVINGDDSASRALSAASTAESSFLYGAESGNTVVAKDIALSPEGVAAKISSAWGEANIQSCLIGNFNILNLLAVITTACAAGYSLPAVAEQVQHLQPARGRMQRIVVDGGDVTVCVDYAHTPDALEKALLALRAQAANDVWVVFGCGGDRDKGKRAQMGRIAAEHADAVVVTSDNPRTETPACIIDDVLSGIPASDKRVTNFEDRSAAIEFAILQAKSGDTVLIAGKGHEDYQIVGTAKRHFDDCEVSSQCLYARISQQEVQR</sequence>
<evidence type="ECO:0000313" key="18">
    <source>
        <dbReference type="EMBL" id="ACR12934.1"/>
    </source>
</evidence>
<feature type="binding site" evidence="13">
    <location>
        <position position="396"/>
    </location>
    <ligand>
        <name>meso-2,6-diaminopimelate</name>
        <dbReference type="ChEBI" id="CHEBI:57791"/>
    </ligand>
</feature>
<dbReference type="Gene3D" id="3.40.1190.10">
    <property type="entry name" value="Mur-like, catalytic domain"/>
    <property type="match status" value="1"/>
</dbReference>
<feature type="binding site" evidence="13">
    <location>
        <position position="203"/>
    </location>
    <ligand>
        <name>UDP-N-acetyl-alpha-D-muramoyl-L-alanyl-D-glutamate</name>
        <dbReference type="ChEBI" id="CHEBI:83900"/>
    </ligand>
</feature>
<dbReference type="GO" id="GO:0005737">
    <property type="term" value="C:cytoplasm"/>
    <property type="evidence" value="ECO:0007669"/>
    <property type="project" value="UniProtKB-SubCell"/>
</dbReference>
<feature type="binding site" evidence="13">
    <location>
        <position position="201"/>
    </location>
    <ligand>
        <name>UDP-N-acetyl-alpha-D-muramoyl-L-alanyl-D-glutamate</name>
        <dbReference type="ChEBI" id="CHEBI:83900"/>
    </ligand>
</feature>
<comment type="pathway">
    <text evidence="13 14">Cell wall biogenesis; peptidoglycan biosynthesis.</text>
</comment>
<dbReference type="GO" id="GO:0051301">
    <property type="term" value="P:cell division"/>
    <property type="evidence" value="ECO:0007669"/>
    <property type="project" value="UniProtKB-KW"/>
</dbReference>
<proteinExistence type="inferred from homology"/>
<dbReference type="HAMAP" id="MF_00208">
    <property type="entry name" value="MurE"/>
    <property type="match status" value="1"/>
</dbReference>
<dbReference type="AlphaFoldDB" id="C5BP39"/>
<dbReference type="SUPFAM" id="SSF53623">
    <property type="entry name" value="MurD-like peptide ligases, catalytic domain"/>
    <property type="match status" value="1"/>
</dbReference>
<feature type="binding site" evidence="13">
    <location>
        <position position="38"/>
    </location>
    <ligand>
        <name>UDP-N-acetyl-alpha-D-muramoyl-L-alanyl-D-glutamate</name>
        <dbReference type="ChEBI" id="CHEBI:83900"/>
    </ligand>
</feature>
<feature type="domain" description="Mur ligase N-terminal catalytic" evidence="15">
    <location>
        <begin position="32"/>
        <end position="99"/>
    </location>
</feature>
<comment type="function">
    <text evidence="13">Catalyzes the addition of meso-diaminopimelic acid to the nucleotide precursor UDP-N-acetylmuramoyl-L-alanyl-D-glutamate (UMAG) in the biosynthesis of bacterial cell-wall peptidoglycan.</text>
</comment>
<evidence type="ECO:0000256" key="2">
    <source>
        <dbReference type="ARBA" id="ARBA00022618"/>
    </source>
</evidence>
<organism evidence="18 19">
    <name type="scientific">Teredinibacter turnerae (strain ATCC 39867 / T7901)</name>
    <dbReference type="NCBI Taxonomy" id="377629"/>
    <lineage>
        <taxon>Bacteria</taxon>
        <taxon>Pseudomonadati</taxon>
        <taxon>Pseudomonadota</taxon>
        <taxon>Gammaproteobacteria</taxon>
        <taxon>Cellvibrionales</taxon>
        <taxon>Cellvibrionaceae</taxon>
        <taxon>Teredinibacter</taxon>
    </lineage>
</organism>
<evidence type="ECO:0000256" key="4">
    <source>
        <dbReference type="ARBA" id="ARBA00022984"/>
    </source>
</evidence>
<dbReference type="InterPro" id="IPR036615">
    <property type="entry name" value="Mur_ligase_C_dom_sf"/>
</dbReference>
<feature type="domain" description="Mur ligase C-terminal" evidence="16">
    <location>
        <begin position="346"/>
        <end position="474"/>
    </location>
</feature>
<feature type="binding site" evidence="13">
    <location>
        <begin position="125"/>
        <end position="131"/>
    </location>
    <ligand>
        <name>ATP</name>
        <dbReference type="ChEBI" id="CHEBI:30616"/>
    </ligand>
</feature>
<comment type="caution">
    <text evidence="13">Lacks conserved residue(s) required for the propagation of feature annotation.</text>
</comment>
<comment type="catalytic activity">
    <reaction evidence="7 13">
        <text>UDP-N-acetyl-alpha-D-muramoyl-L-alanyl-D-glutamate + meso-2,6-diaminopimelate + ATP = UDP-N-acetyl-alpha-D-muramoyl-L-alanyl-gamma-D-glutamyl-meso-2,6-diaminopimelate + ADP + phosphate + H(+)</text>
        <dbReference type="Rhea" id="RHEA:23676"/>
        <dbReference type="ChEBI" id="CHEBI:15378"/>
        <dbReference type="ChEBI" id="CHEBI:30616"/>
        <dbReference type="ChEBI" id="CHEBI:43474"/>
        <dbReference type="ChEBI" id="CHEBI:57791"/>
        <dbReference type="ChEBI" id="CHEBI:83900"/>
        <dbReference type="ChEBI" id="CHEBI:83905"/>
        <dbReference type="ChEBI" id="CHEBI:456216"/>
        <dbReference type="EC" id="6.3.2.13"/>
    </reaction>
</comment>
<dbReference type="GO" id="GO:0000287">
    <property type="term" value="F:magnesium ion binding"/>
    <property type="evidence" value="ECO:0007669"/>
    <property type="project" value="UniProtKB-UniRule"/>
</dbReference>
<comment type="similarity">
    <text evidence="1 13">Belongs to the MurCDEF family. MurE subfamily.</text>
</comment>
<feature type="binding site" evidence="13">
    <location>
        <begin position="420"/>
        <end position="423"/>
    </location>
    <ligand>
        <name>meso-2,6-diaminopimelate</name>
        <dbReference type="ChEBI" id="CHEBI:57791"/>
    </ligand>
</feature>
<dbReference type="eggNOG" id="COG0769">
    <property type="taxonomic scope" value="Bacteria"/>
</dbReference>
<dbReference type="PANTHER" id="PTHR23135">
    <property type="entry name" value="MUR LIGASE FAMILY MEMBER"/>
    <property type="match status" value="1"/>
</dbReference>
<dbReference type="PANTHER" id="PTHR23135:SF4">
    <property type="entry name" value="UDP-N-ACETYLMURAMOYL-L-ALANYL-D-GLUTAMATE--2,6-DIAMINOPIMELATE LIGASE MURE HOMOLOG, CHLOROPLASTIC"/>
    <property type="match status" value="1"/>
</dbReference>
<dbReference type="GO" id="GO:0008360">
    <property type="term" value="P:regulation of cell shape"/>
    <property type="evidence" value="ECO:0007669"/>
    <property type="project" value="UniProtKB-KW"/>
</dbReference>
<dbReference type="Gene3D" id="3.40.1390.10">
    <property type="entry name" value="MurE/MurF, N-terminal domain"/>
    <property type="match status" value="1"/>
</dbReference>
<keyword evidence="2 13" id="KW-0132">Cell division</keyword>
<comment type="cofactor">
    <cofactor evidence="13">
        <name>Mg(2+)</name>
        <dbReference type="ChEBI" id="CHEBI:18420"/>
    </cofactor>
</comment>
<dbReference type="GO" id="GO:0008765">
    <property type="term" value="F:UDP-N-acetylmuramoylalanyl-D-glutamate-2,6-diaminopimelate ligase activity"/>
    <property type="evidence" value="ECO:0007669"/>
    <property type="project" value="UniProtKB-UniRule"/>
</dbReference>
<dbReference type="Pfam" id="PF01225">
    <property type="entry name" value="Mur_ligase"/>
    <property type="match status" value="1"/>
</dbReference>
<evidence type="ECO:0000256" key="11">
    <source>
        <dbReference type="ARBA" id="ARBA00076158"/>
    </source>
</evidence>
<dbReference type="HOGENOM" id="CLU_022291_3_2_6"/>
<dbReference type="GO" id="GO:0071555">
    <property type="term" value="P:cell wall organization"/>
    <property type="evidence" value="ECO:0007669"/>
    <property type="project" value="UniProtKB-KW"/>
</dbReference>
<dbReference type="SUPFAM" id="SSF63418">
    <property type="entry name" value="MurE/MurF N-terminal domain"/>
    <property type="match status" value="1"/>
</dbReference>
<evidence type="ECO:0000259" key="15">
    <source>
        <dbReference type="Pfam" id="PF01225"/>
    </source>
</evidence>
<dbReference type="Pfam" id="PF08245">
    <property type="entry name" value="Mur_ligase_M"/>
    <property type="match status" value="1"/>
</dbReference>
<evidence type="ECO:0000259" key="17">
    <source>
        <dbReference type="Pfam" id="PF08245"/>
    </source>
</evidence>
<dbReference type="NCBIfam" id="NF001124">
    <property type="entry name" value="PRK00139.1-2"/>
    <property type="match status" value="1"/>
</dbReference>
<dbReference type="NCBIfam" id="NF001126">
    <property type="entry name" value="PRK00139.1-4"/>
    <property type="match status" value="1"/>
</dbReference>
<evidence type="ECO:0000256" key="9">
    <source>
        <dbReference type="ARBA" id="ARBA00072883"/>
    </source>
</evidence>
<dbReference type="SUPFAM" id="SSF53244">
    <property type="entry name" value="MurD-like peptide ligases, peptide-binding domain"/>
    <property type="match status" value="1"/>
</dbReference>
<evidence type="ECO:0000256" key="3">
    <source>
        <dbReference type="ARBA" id="ARBA00022960"/>
    </source>
</evidence>
<reference evidence="18 19" key="1">
    <citation type="journal article" date="2009" name="PLoS ONE">
        <title>The complete genome of Teredinibacter turnerae T7901: an intracellular endosymbiont of marine wood-boring bivalves (shipworms).</title>
        <authorList>
            <person name="Yang J.C."/>
            <person name="Madupu R."/>
            <person name="Durkin A.S."/>
            <person name="Ekborg N.A."/>
            <person name="Pedamallu C.S."/>
            <person name="Hostetler J.B."/>
            <person name="Radune D."/>
            <person name="Toms B.S."/>
            <person name="Henrissat B."/>
            <person name="Coutinho P.M."/>
            <person name="Schwarz S."/>
            <person name="Field L."/>
            <person name="Trindade-Silva A.E."/>
            <person name="Soares C.A.G."/>
            <person name="Elshahawi S."/>
            <person name="Hanora A."/>
            <person name="Schmidt E.W."/>
            <person name="Haygood M.G."/>
            <person name="Posfai J."/>
            <person name="Benner J."/>
            <person name="Madinger C."/>
            <person name="Nove J."/>
            <person name="Anton B."/>
            <person name="Chaudhary K."/>
            <person name="Foster J."/>
            <person name="Holman A."/>
            <person name="Kumar S."/>
            <person name="Lessard P.A."/>
            <person name="Luyten Y.A."/>
            <person name="Slatko B."/>
            <person name="Wood N."/>
            <person name="Wu B."/>
            <person name="Teplitski M."/>
            <person name="Mougous J.D."/>
            <person name="Ward N."/>
            <person name="Eisen J.A."/>
            <person name="Badger J.H."/>
            <person name="Distel D.L."/>
        </authorList>
    </citation>
    <scope>NUCLEOTIDE SEQUENCE [LARGE SCALE GENOMIC DNA]</scope>
    <source>
        <strain evidence="19">ATCC 39867 / T7901</strain>
    </source>
</reference>
<dbReference type="InterPro" id="IPR035911">
    <property type="entry name" value="MurE/MurF_N"/>
</dbReference>
<evidence type="ECO:0000256" key="1">
    <source>
        <dbReference type="ARBA" id="ARBA00005898"/>
    </source>
</evidence>
<keyword evidence="4 13" id="KW-0573">Peptidoglycan synthesis</keyword>
<keyword evidence="13" id="KW-0067">ATP-binding</keyword>
<comment type="PTM">
    <text evidence="13">Carboxylation is probably crucial for Mg(2+) binding and, consequently, for the gamma-phosphate positioning of ATP.</text>
</comment>
<feature type="modified residue" description="N6-carboxylysine" evidence="13">
    <location>
        <position position="235"/>
    </location>
</feature>
<dbReference type="Pfam" id="PF02875">
    <property type="entry name" value="Mur_ligase_C"/>
    <property type="match status" value="1"/>
</dbReference>
<keyword evidence="6 13" id="KW-0961">Cell wall biogenesis/degradation</keyword>
<feature type="binding site" evidence="13">
    <location>
        <begin position="168"/>
        <end position="169"/>
    </location>
    <ligand>
        <name>UDP-N-acetyl-alpha-D-muramoyl-L-alanyl-D-glutamate</name>
        <dbReference type="ChEBI" id="CHEBI:83900"/>
    </ligand>
</feature>
<dbReference type="KEGG" id="ttu:TERTU_3054"/>
<dbReference type="InterPro" id="IPR000713">
    <property type="entry name" value="Mur_ligase_N"/>
</dbReference>
<feature type="binding site" evidence="13">
    <location>
        <position position="472"/>
    </location>
    <ligand>
        <name>meso-2,6-diaminopimelate</name>
        <dbReference type="ChEBI" id="CHEBI:57791"/>
    </ligand>
</feature>
<dbReference type="InterPro" id="IPR013221">
    <property type="entry name" value="Mur_ligase_cen"/>
</dbReference>
<evidence type="ECO:0000256" key="8">
    <source>
        <dbReference type="ARBA" id="ARBA00066633"/>
    </source>
</evidence>
<evidence type="ECO:0000256" key="13">
    <source>
        <dbReference type="HAMAP-Rule" id="MF_00208"/>
    </source>
</evidence>
<dbReference type="STRING" id="377629.TERTU_3054"/>
<evidence type="ECO:0000313" key="19">
    <source>
        <dbReference type="Proteomes" id="UP000009080"/>
    </source>
</evidence>
<evidence type="ECO:0000256" key="12">
    <source>
        <dbReference type="ARBA" id="ARBA00081560"/>
    </source>
</evidence>
<feature type="short sequence motif" description="Meso-diaminopimelate recognition motif" evidence="13">
    <location>
        <begin position="420"/>
        <end position="423"/>
    </location>
</feature>
<protein>
    <recommendedName>
        <fullName evidence="9 13">UDP-N-acetylmuramoyl-L-alanyl-D-glutamate--2,6-diaminopimelate ligase</fullName>
        <ecNumber evidence="8 13">6.3.2.13</ecNumber>
    </recommendedName>
    <alternativeName>
        <fullName evidence="10 13">Meso-A2pm-adding enzyme</fullName>
    </alternativeName>
    <alternativeName>
        <fullName evidence="11 13">Meso-diaminopimelate-adding enzyme</fullName>
    </alternativeName>
    <alternativeName>
        <fullName evidence="12 13">UDP-MurNAc-L-Ala-D-Glu:meso-diaminopimelate ligase</fullName>
    </alternativeName>
    <alternativeName>
        <fullName evidence="13">UDP-MurNAc-tripeptide synthetase</fullName>
    </alternativeName>
    <alternativeName>
        <fullName evidence="13">UDP-N-acetylmuramyl-tripeptide synthetase</fullName>
    </alternativeName>
</protein>
<dbReference type="Gene3D" id="3.90.190.20">
    <property type="entry name" value="Mur ligase, C-terminal domain"/>
    <property type="match status" value="1"/>
</dbReference>
<evidence type="ECO:0000256" key="14">
    <source>
        <dbReference type="RuleBase" id="RU004135"/>
    </source>
</evidence>
<evidence type="ECO:0000256" key="10">
    <source>
        <dbReference type="ARBA" id="ARBA00075482"/>
    </source>
</evidence>
<comment type="subcellular location">
    <subcellularLocation>
        <location evidence="13 14">Cytoplasm</location>
    </subcellularLocation>
</comment>
<dbReference type="NCBIfam" id="TIGR01085">
    <property type="entry name" value="murE"/>
    <property type="match status" value="1"/>
</dbReference>
<feature type="domain" description="Mur ligase central" evidence="17">
    <location>
        <begin position="123"/>
        <end position="323"/>
    </location>
</feature>
<name>C5BP39_TERTT</name>
<evidence type="ECO:0000259" key="16">
    <source>
        <dbReference type="Pfam" id="PF02875"/>
    </source>
</evidence>
<dbReference type="InterPro" id="IPR004101">
    <property type="entry name" value="Mur_ligase_C"/>
</dbReference>
<keyword evidence="19" id="KW-1185">Reference proteome</keyword>
<dbReference type="InterPro" id="IPR005761">
    <property type="entry name" value="UDP-N-AcMur-Glu-dNH2Pim_ligase"/>
</dbReference>
<evidence type="ECO:0000256" key="5">
    <source>
        <dbReference type="ARBA" id="ARBA00023306"/>
    </source>
</evidence>
<feature type="binding site" evidence="13">
    <location>
        <position position="40"/>
    </location>
    <ligand>
        <name>UDP-N-acetyl-alpha-D-muramoyl-L-alanyl-D-glutamate</name>
        <dbReference type="ChEBI" id="CHEBI:83900"/>
    </ligand>
</feature>
<dbReference type="GO" id="GO:0009252">
    <property type="term" value="P:peptidoglycan biosynthetic process"/>
    <property type="evidence" value="ECO:0007669"/>
    <property type="project" value="UniProtKB-UniRule"/>
</dbReference>
<keyword evidence="13" id="KW-0547">Nucleotide-binding</keyword>
<feature type="binding site" evidence="13">
    <location>
        <position position="476"/>
    </location>
    <ligand>
        <name>meso-2,6-diaminopimelate</name>
        <dbReference type="ChEBI" id="CHEBI:57791"/>
    </ligand>
</feature>
<evidence type="ECO:0000256" key="7">
    <source>
        <dbReference type="ARBA" id="ARBA00050251"/>
    </source>
</evidence>
<dbReference type="GO" id="GO:0005524">
    <property type="term" value="F:ATP binding"/>
    <property type="evidence" value="ECO:0007669"/>
    <property type="project" value="UniProtKB-UniRule"/>
</dbReference>
<keyword evidence="3 13" id="KW-0133">Cell shape</keyword>
<dbReference type="EMBL" id="CP001614">
    <property type="protein sequence ID" value="ACR12934.1"/>
    <property type="molecule type" value="Genomic_DNA"/>
</dbReference>
<dbReference type="FunFam" id="3.90.190.20:FF:000006">
    <property type="entry name" value="UDP-N-acetylmuramoyl-L-alanyl-D-glutamate--2,6-diaminopimelate ligase"/>
    <property type="match status" value="1"/>
</dbReference>
<dbReference type="Proteomes" id="UP000009080">
    <property type="component" value="Chromosome"/>
</dbReference>
<gene>
    <name evidence="13" type="primary">murE</name>
    <name evidence="18" type="ordered locus">TERTU_3054</name>
</gene>
<keyword evidence="13" id="KW-0963">Cytoplasm</keyword>
<keyword evidence="13 18" id="KW-0436">Ligase</keyword>
<evidence type="ECO:0000256" key="6">
    <source>
        <dbReference type="ARBA" id="ARBA00023316"/>
    </source>
</evidence>
<dbReference type="UniPathway" id="UPA00219"/>
<accession>C5BP39</accession>
<feature type="binding site" evidence="13">
    <location>
        <position position="195"/>
    </location>
    <ligand>
        <name>UDP-N-acetyl-alpha-D-muramoyl-L-alanyl-D-glutamate</name>
        <dbReference type="ChEBI" id="CHEBI:83900"/>
    </ligand>
</feature>
<keyword evidence="13" id="KW-0460">Magnesium</keyword>
<dbReference type="EC" id="6.3.2.13" evidence="8 13"/>
<dbReference type="InterPro" id="IPR036565">
    <property type="entry name" value="Mur-like_cat_sf"/>
</dbReference>
<keyword evidence="5 13" id="KW-0131">Cell cycle</keyword>